<evidence type="ECO:0000313" key="2">
    <source>
        <dbReference type="Proteomes" id="UP000184447"/>
    </source>
</evidence>
<dbReference type="RefSeq" id="WP_242950642.1">
    <property type="nucleotide sequence ID" value="NZ_FQXM01000006.1"/>
</dbReference>
<dbReference type="AlphaFoldDB" id="A0A1M5TLD3"/>
<name>A0A1M5TLD3_9CLOT</name>
<dbReference type="Proteomes" id="UP000184447">
    <property type="component" value="Unassembled WGS sequence"/>
</dbReference>
<sequence length="97" mass="12086">MFIKENYETIIKVICDIKGIKRKEIIKILEDREYRYLLFLVLYKYNCSEIKGLSRDFIRIDKRKLRYNIKKGEERLLVNRNFRQMYFEVEKKVKKLI</sequence>
<dbReference type="EMBL" id="FQXM01000006">
    <property type="protein sequence ID" value="SHH51193.1"/>
    <property type="molecule type" value="Genomic_DNA"/>
</dbReference>
<proteinExistence type="predicted"/>
<organism evidence="1 2">
    <name type="scientific">Clostridium grantii DSM 8605</name>
    <dbReference type="NCBI Taxonomy" id="1121316"/>
    <lineage>
        <taxon>Bacteria</taxon>
        <taxon>Bacillati</taxon>
        <taxon>Bacillota</taxon>
        <taxon>Clostridia</taxon>
        <taxon>Eubacteriales</taxon>
        <taxon>Clostridiaceae</taxon>
        <taxon>Clostridium</taxon>
    </lineage>
</organism>
<evidence type="ECO:0000313" key="1">
    <source>
        <dbReference type="EMBL" id="SHH51193.1"/>
    </source>
</evidence>
<accession>A0A1M5TLD3</accession>
<gene>
    <name evidence="1" type="ORF">SAMN02745207_01352</name>
</gene>
<protein>
    <submittedName>
        <fullName evidence="1">Uncharacterized protein</fullName>
    </submittedName>
</protein>
<keyword evidence="2" id="KW-1185">Reference proteome</keyword>
<reference evidence="1 2" key="1">
    <citation type="submission" date="2016-11" db="EMBL/GenBank/DDBJ databases">
        <authorList>
            <person name="Jaros S."/>
            <person name="Januszkiewicz K."/>
            <person name="Wedrychowicz H."/>
        </authorList>
    </citation>
    <scope>NUCLEOTIDE SEQUENCE [LARGE SCALE GENOMIC DNA]</scope>
    <source>
        <strain evidence="1 2">DSM 8605</strain>
    </source>
</reference>
<dbReference type="STRING" id="1121316.SAMN02745207_01352"/>